<keyword evidence="6 9" id="KW-0418">Kinase</keyword>
<dbReference type="PANTHER" id="PTHR23117:SF13">
    <property type="entry name" value="GUANYLATE KINASE"/>
    <property type="match status" value="1"/>
</dbReference>
<dbReference type="FunFam" id="3.30.63.10:FF:000002">
    <property type="entry name" value="Guanylate kinase 1"/>
    <property type="match status" value="1"/>
</dbReference>
<evidence type="ECO:0000313" key="11">
    <source>
        <dbReference type="EMBL" id="BAF61632.1"/>
    </source>
</evidence>
<dbReference type="Gene3D" id="3.30.63.10">
    <property type="entry name" value="Guanylate Kinase phosphate binding domain"/>
    <property type="match status" value="1"/>
</dbReference>
<dbReference type="GO" id="GO:0005829">
    <property type="term" value="C:cytosol"/>
    <property type="evidence" value="ECO:0007669"/>
    <property type="project" value="TreeGrafter"/>
</dbReference>
<dbReference type="STRING" id="412965.COSY_0513"/>
<keyword evidence="7 9" id="KW-0067">ATP-binding</keyword>
<protein>
    <recommendedName>
        <fullName evidence="3 9">Guanylate kinase</fullName>
        <ecNumber evidence="2 9">2.7.4.8</ecNumber>
    </recommendedName>
    <alternativeName>
        <fullName evidence="8 9">GMP kinase</fullName>
    </alternativeName>
</protein>
<dbReference type="SMART" id="SM00072">
    <property type="entry name" value="GuKc"/>
    <property type="match status" value="1"/>
</dbReference>
<comment type="subcellular location">
    <subcellularLocation>
        <location evidence="9">Cytoplasm</location>
    </subcellularLocation>
</comment>
<dbReference type="HAMAP" id="MF_00328">
    <property type="entry name" value="Guanylate_kinase"/>
    <property type="match status" value="1"/>
</dbReference>
<evidence type="ECO:0000256" key="9">
    <source>
        <dbReference type="HAMAP-Rule" id="MF_00328"/>
    </source>
</evidence>
<feature type="binding site" evidence="9">
    <location>
        <begin position="11"/>
        <end position="18"/>
    </location>
    <ligand>
        <name>ATP</name>
        <dbReference type="ChEBI" id="CHEBI:30616"/>
    </ligand>
</feature>
<evidence type="ECO:0000259" key="10">
    <source>
        <dbReference type="PROSITE" id="PS50052"/>
    </source>
</evidence>
<gene>
    <name evidence="9 11" type="primary">gmk</name>
    <name evidence="11" type="ordered locus">COSY_0513</name>
</gene>
<dbReference type="PROSITE" id="PS00856">
    <property type="entry name" value="GUANYLATE_KINASE_1"/>
    <property type="match status" value="1"/>
</dbReference>
<dbReference type="NCBIfam" id="TIGR03263">
    <property type="entry name" value="guanyl_kin"/>
    <property type="match status" value="1"/>
</dbReference>
<dbReference type="OrthoDB" id="9808150at2"/>
<reference evidence="12" key="1">
    <citation type="journal article" date="2007" name="Curr. Biol.">
        <title>Reduced genome of the thioautotrophic intracellular symbiont in a deep-sea clam, Calyptogena okutanii.</title>
        <authorList>
            <person name="Kuwahara H."/>
            <person name="Yoshida T."/>
            <person name="Takaki Y."/>
            <person name="Shimamura S."/>
            <person name="Nishi S."/>
            <person name="Harada M."/>
            <person name="Matsuyama K."/>
            <person name="Takishita K."/>
            <person name="Kawato M."/>
            <person name="Uematsu K."/>
            <person name="Fujiwara Y."/>
            <person name="Sato T."/>
            <person name="Kato C."/>
            <person name="Kitagawa M."/>
            <person name="Kato I."/>
            <person name="Maruyama T."/>
        </authorList>
    </citation>
    <scope>NUCLEOTIDE SEQUENCE [LARGE SCALE GENOMIC DNA]</scope>
    <source>
        <strain evidence="12">HA</strain>
    </source>
</reference>
<dbReference type="PROSITE" id="PS50052">
    <property type="entry name" value="GUANYLATE_KINASE_2"/>
    <property type="match status" value="1"/>
</dbReference>
<dbReference type="SUPFAM" id="SSF52540">
    <property type="entry name" value="P-loop containing nucleoside triphosphate hydrolases"/>
    <property type="match status" value="1"/>
</dbReference>
<dbReference type="AlphaFoldDB" id="A5CWP3"/>
<comment type="function">
    <text evidence="9">Essential for recycling GMP and indirectly, cGMP.</text>
</comment>
<feature type="domain" description="Guanylate kinase-like" evidence="10">
    <location>
        <begin position="4"/>
        <end position="182"/>
    </location>
</feature>
<keyword evidence="12" id="KW-1185">Reference proteome</keyword>
<evidence type="ECO:0000313" key="12">
    <source>
        <dbReference type="Proteomes" id="UP000000247"/>
    </source>
</evidence>
<dbReference type="CDD" id="cd00071">
    <property type="entry name" value="GMPK"/>
    <property type="match status" value="1"/>
</dbReference>
<sequence>MNNGVLFIISAPSGCGKTSLVKALIKKVENLCVSISHTTRQPRSGEIQGKNYFFVSKDEFNKMKSSNNFIESTQVFDNNYGSSKQSVQDLLNSGFDVILEIDWRGFRQIKQTFSHSVGIFILPPSKVALEERLTNRGQDNKGIINRRMHDAVSEMQHFNEFNYLVINDNFDVALNNLSTIVHAERLTLAQQSNKYQNLLKTLI</sequence>
<keyword evidence="5 9" id="KW-0547">Nucleotide-binding</keyword>
<dbReference type="Proteomes" id="UP000000247">
    <property type="component" value="Chromosome"/>
</dbReference>
<accession>A5CWP3</accession>
<dbReference type="InterPro" id="IPR008145">
    <property type="entry name" value="GK/Ca_channel_bsu"/>
</dbReference>
<dbReference type="KEGG" id="vok:COSY_0513"/>
<keyword evidence="9" id="KW-0963">Cytoplasm</keyword>
<evidence type="ECO:0000256" key="7">
    <source>
        <dbReference type="ARBA" id="ARBA00022840"/>
    </source>
</evidence>
<dbReference type="GO" id="GO:0005524">
    <property type="term" value="F:ATP binding"/>
    <property type="evidence" value="ECO:0007669"/>
    <property type="project" value="UniProtKB-UniRule"/>
</dbReference>
<dbReference type="eggNOG" id="COG0194">
    <property type="taxonomic scope" value="Bacteria"/>
</dbReference>
<name>A5CWP3_VESOH</name>
<dbReference type="InterPro" id="IPR017665">
    <property type="entry name" value="Guanylate_kinase"/>
</dbReference>
<comment type="similarity">
    <text evidence="1 9">Belongs to the guanylate kinase family.</text>
</comment>
<dbReference type="EMBL" id="AP009247">
    <property type="protein sequence ID" value="BAF61632.1"/>
    <property type="molecule type" value="Genomic_DNA"/>
</dbReference>
<evidence type="ECO:0000256" key="3">
    <source>
        <dbReference type="ARBA" id="ARBA00016296"/>
    </source>
</evidence>
<dbReference type="HOGENOM" id="CLU_001715_1_0_6"/>
<evidence type="ECO:0000256" key="5">
    <source>
        <dbReference type="ARBA" id="ARBA00022741"/>
    </source>
</evidence>
<evidence type="ECO:0000256" key="4">
    <source>
        <dbReference type="ARBA" id="ARBA00022679"/>
    </source>
</evidence>
<dbReference type="Pfam" id="PF00625">
    <property type="entry name" value="Guanylate_kin"/>
    <property type="match status" value="1"/>
</dbReference>
<dbReference type="PANTHER" id="PTHR23117">
    <property type="entry name" value="GUANYLATE KINASE-RELATED"/>
    <property type="match status" value="1"/>
</dbReference>
<dbReference type="InterPro" id="IPR020590">
    <property type="entry name" value="Guanylate_kinase_CS"/>
</dbReference>
<evidence type="ECO:0000256" key="1">
    <source>
        <dbReference type="ARBA" id="ARBA00005790"/>
    </source>
</evidence>
<dbReference type="GO" id="GO:0004385">
    <property type="term" value="F:GMP kinase activity"/>
    <property type="evidence" value="ECO:0007669"/>
    <property type="project" value="UniProtKB-UniRule"/>
</dbReference>
<evidence type="ECO:0000256" key="2">
    <source>
        <dbReference type="ARBA" id="ARBA00012961"/>
    </source>
</evidence>
<dbReference type="Gene3D" id="3.40.50.300">
    <property type="entry name" value="P-loop containing nucleotide triphosphate hydrolases"/>
    <property type="match status" value="1"/>
</dbReference>
<organism evidence="11 12">
    <name type="scientific">Vesicomyosocius okutanii subsp. Calyptogena okutanii (strain HA)</name>
    <dbReference type="NCBI Taxonomy" id="412965"/>
    <lineage>
        <taxon>Bacteria</taxon>
        <taxon>Pseudomonadati</taxon>
        <taxon>Pseudomonadota</taxon>
        <taxon>Gammaproteobacteria</taxon>
        <taxon>Candidatus Pseudothioglobaceae</taxon>
        <taxon>Candidatus Vesicomyidisocius</taxon>
    </lineage>
</organism>
<dbReference type="EC" id="2.7.4.8" evidence="2 9"/>
<evidence type="ECO:0000256" key="6">
    <source>
        <dbReference type="ARBA" id="ARBA00022777"/>
    </source>
</evidence>
<dbReference type="InterPro" id="IPR027417">
    <property type="entry name" value="P-loop_NTPase"/>
</dbReference>
<dbReference type="RefSeq" id="WP_011929902.1">
    <property type="nucleotide sequence ID" value="NC_009465.1"/>
</dbReference>
<evidence type="ECO:0000256" key="8">
    <source>
        <dbReference type="ARBA" id="ARBA00030128"/>
    </source>
</evidence>
<dbReference type="InterPro" id="IPR008144">
    <property type="entry name" value="Guanylate_kin-like_dom"/>
</dbReference>
<keyword evidence="4 9" id="KW-0808">Transferase</keyword>
<proteinExistence type="inferred from homology"/>
<comment type="catalytic activity">
    <reaction evidence="9">
        <text>GMP + ATP = GDP + ADP</text>
        <dbReference type="Rhea" id="RHEA:20780"/>
        <dbReference type="ChEBI" id="CHEBI:30616"/>
        <dbReference type="ChEBI" id="CHEBI:58115"/>
        <dbReference type="ChEBI" id="CHEBI:58189"/>
        <dbReference type="ChEBI" id="CHEBI:456216"/>
        <dbReference type="EC" id="2.7.4.8"/>
    </reaction>
</comment>